<evidence type="ECO:0000256" key="2">
    <source>
        <dbReference type="ARBA" id="ARBA00004988"/>
    </source>
</evidence>
<evidence type="ECO:0000256" key="1">
    <source>
        <dbReference type="ARBA" id="ARBA00001713"/>
    </source>
</evidence>
<dbReference type="Pfam" id="PF06026">
    <property type="entry name" value="Rib_5-P_isom_A"/>
    <property type="match status" value="2"/>
</dbReference>
<evidence type="ECO:0000256" key="3">
    <source>
        <dbReference type="ARBA" id="ARBA00008088"/>
    </source>
</evidence>
<dbReference type="Gene3D" id="3.30.70.260">
    <property type="match status" value="2"/>
</dbReference>
<dbReference type="FunFam" id="3.40.50.1360:FF:000001">
    <property type="entry name" value="Ribose-5-phosphate isomerase A"/>
    <property type="match status" value="2"/>
</dbReference>
<evidence type="ECO:0000256" key="4">
    <source>
        <dbReference type="ARBA" id="ARBA00011959"/>
    </source>
</evidence>
<organism evidence="6 7">
    <name type="scientific">Discostella pseudostelligera</name>
    <dbReference type="NCBI Taxonomy" id="259834"/>
    <lineage>
        <taxon>Eukaryota</taxon>
        <taxon>Sar</taxon>
        <taxon>Stramenopiles</taxon>
        <taxon>Ochrophyta</taxon>
        <taxon>Bacillariophyta</taxon>
        <taxon>Coscinodiscophyceae</taxon>
        <taxon>Thalassiosirophycidae</taxon>
        <taxon>Stephanodiscales</taxon>
        <taxon>Stephanodiscaceae</taxon>
        <taxon>Discostella</taxon>
    </lineage>
</organism>
<dbReference type="Proteomes" id="UP001530293">
    <property type="component" value="Unassembled WGS sequence"/>
</dbReference>
<dbReference type="Gene3D" id="3.40.50.1360">
    <property type="match status" value="2"/>
</dbReference>
<name>A0ABD3M7I6_9STRA</name>
<comment type="catalytic activity">
    <reaction evidence="1">
        <text>aldehydo-D-ribose 5-phosphate = D-ribulose 5-phosphate</text>
        <dbReference type="Rhea" id="RHEA:14657"/>
        <dbReference type="ChEBI" id="CHEBI:58121"/>
        <dbReference type="ChEBI" id="CHEBI:58273"/>
        <dbReference type="EC" id="5.3.1.6"/>
    </reaction>
</comment>
<dbReference type="EMBL" id="JALLBG020000226">
    <property type="protein sequence ID" value="KAL3758711.1"/>
    <property type="molecule type" value="Genomic_DNA"/>
</dbReference>
<reference evidence="6 7" key="1">
    <citation type="submission" date="2024-10" db="EMBL/GenBank/DDBJ databases">
        <title>Updated reference genomes for cyclostephanoid diatoms.</title>
        <authorList>
            <person name="Roberts W.R."/>
            <person name="Alverson A.J."/>
        </authorList>
    </citation>
    <scope>NUCLEOTIDE SEQUENCE [LARGE SCALE GENOMIC DNA]</scope>
    <source>
        <strain evidence="6 7">AJA232-27</strain>
    </source>
</reference>
<accession>A0ABD3M7I6</accession>
<comment type="pathway">
    <text evidence="2">Carbohydrate degradation; pentose phosphate pathway; D-ribose 5-phosphate from D-ribulose 5-phosphate (non-oxidative stage): step 1/1.</text>
</comment>
<comment type="caution">
    <text evidence="6">The sequence shown here is derived from an EMBL/GenBank/DDBJ whole genome shotgun (WGS) entry which is preliminary data.</text>
</comment>
<dbReference type="GO" id="GO:0004751">
    <property type="term" value="F:ribose-5-phosphate isomerase activity"/>
    <property type="evidence" value="ECO:0007669"/>
    <property type="project" value="UniProtKB-EC"/>
</dbReference>
<dbReference type="InterPro" id="IPR037171">
    <property type="entry name" value="NagB/RpiA_transferase-like"/>
</dbReference>
<dbReference type="HAMAP" id="MF_00170">
    <property type="entry name" value="Rib_5P_isom_A"/>
    <property type="match status" value="2"/>
</dbReference>
<dbReference type="PANTHER" id="PTHR43748">
    <property type="entry name" value="RIBOSE-5-PHOSPHATE ISOMERASE 3, CHLOROPLASTIC-RELATED"/>
    <property type="match status" value="1"/>
</dbReference>
<keyword evidence="7" id="KW-1185">Reference proteome</keyword>
<dbReference type="InterPro" id="IPR004788">
    <property type="entry name" value="Ribose5P_isomerase_type_A"/>
</dbReference>
<sequence>MASQDELKRQTGYKAVDDYVKSGMVVGLGTGSTAYFAVERLGQKLQSGELKDIVAIPTSVRTKEQAESLGIPLVTLNTHSKLDVAIDGADNVDPDLNLVKGGGGALLREKMVELSAEKFIVIVDESKLCDGLGPSFPIPVEITPFCHEHTIRTIAALPSCAGCDAILRMGSSSSNKPDGDEIAITDNGNYIVDLHFKEAIKDAPTMASELKSTVGVVEHGLFCGMATVARSAARVGSRRTMSTAAAPKMHKYKDVAPELAKTRPPPGHEHTVFEPPFSPPVVAVSVLRLRFDVFRYASSTIQAGILENESSTISTMKFLVAAFAALAAQNVSSFSPSATVGRRMATSIRMAETALTQDELKKMVGYKAVDDYVKSGMVVGLGTGSTAYFAVERLGQKLESGELKDIVAIPTSVRTKEQAESLKIPLVTLDTHSKLDVAIDGADEVDPDLNLVKGGGGALLREKMVEVCADKFIVIVDESKLCDGLGPGFPLPVEITPFCHEHTIRTIAALPSCAGCDAILRMGSSSSNKPDGDEIAITDNGNYIVDLHFKEAIKDAPKMASELKNTVGVVDHGLFCGMTTAVIIAGSDGISVKEA</sequence>
<dbReference type="NCBIfam" id="NF001924">
    <property type="entry name" value="PRK00702.1"/>
    <property type="match status" value="2"/>
</dbReference>
<dbReference type="InterPro" id="IPR020672">
    <property type="entry name" value="Ribose5P_isomerase_typA_subgr"/>
</dbReference>
<proteinExistence type="inferred from homology"/>
<evidence type="ECO:0000313" key="6">
    <source>
        <dbReference type="EMBL" id="KAL3758711.1"/>
    </source>
</evidence>
<dbReference type="AlphaFoldDB" id="A0ABD3M7I6"/>
<dbReference type="CDD" id="cd01398">
    <property type="entry name" value="RPI_A"/>
    <property type="match status" value="2"/>
</dbReference>
<evidence type="ECO:0000313" key="7">
    <source>
        <dbReference type="Proteomes" id="UP001530293"/>
    </source>
</evidence>
<dbReference type="SUPFAM" id="SSF75445">
    <property type="entry name" value="D-ribose-5-phosphate isomerase (RpiA), lid domain"/>
    <property type="match status" value="2"/>
</dbReference>
<comment type="similarity">
    <text evidence="3">Belongs to the ribose 5-phosphate isomerase family.</text>
</comment>
<dbReference type="NCBIfam" id="TIGR00021">
    <property type="entry name" value="rpiA"/>
    <property type="match status" value="2"/>
</dbReference>
<dbReference type="InterPro" id="IPR050262">
    <property type="entry name" value="Ribose-5P_isomerase"/>
</dbReference>
<dbReference type="PANTHER" id="PTHR43748:SF3">
    <property type="entry name" value="RIBOSE-5-PHOSPHATE ISOMERASE 3, CHLOROPLASTIC-RELATED"/>
    <property type="match status" value="1"/>
</dbReference>
<dbReference type="EC" id="5.3.1.6" evidence="4"/>
<gene>
    <name evidence="6" type="ORF">ACHAWU_001438</name>
</gene>
<keyword evidence="5" id="KW-0413">Isomerase</keyword>
<evidence type="ECO:0000256" key="5">
    <source>
        <dbReference type="ARBA" id="ARBA00023235"/>
    </source>
</evidence>
<dbReference type="SUPFAM" id="SSF100950">
    <property type="entry name" value="NagB/RpiA/CoA transferase-like"/>
    <property type="match status" value="2"/>
</dbReference>
<protein>
    <recommendedName>
        <fullName evidence="4">ribose-5-phosphate isomerase</fullName>
        <ecNumber evidence="4">5.3.1.6</ecNumber>
    </recommendedName>
</protein>